<comment type="subcellular location">
    <subcellularLocation>
        <location evidence="1">Nucleus</location>
    </subcellularLocation>
</comment>
<sequence length="832" mass="93380">MARYNLLLLIDPIGSRNTEPTYHRSFLDYRSFALELEGRIQVNSLAVMERFKSMDAALPSAIARHCQQQLLAHLNDNIATIEAVHAYLKDGHKIYPGDLYEKQTHNNLEDICNAVVKYTDEIPPELLNEPDVEKWIKLRRPHSRHFKATSGLKVDFLKGHPFNAGVLPAFTVLETKPGVEAESRHQIVSFMDIKLATSPFDEDRDVQVFAAYMADYAGTVFASRPFHLFVIGMVIYGTSFRVGVFDRAGIVLSEEYNLTDHLGTFARVVRGITCDMSHVELGHDPTVRLAERHTYDQSEYPNFTMEVGTRQITTHDAPLWVSPFCFGRGISVWRTREQLTLEVAWQAEELLPVMGEGKVRPQAALDIPGVTSYIDGGAVYLRGPTSGDAPLRIDTQFLRGTTVPINLILHRSLVPRVGAMLWEVKDDREWVLALRDALRGYKQLAKSGLFIGDISPSNIFLSHKVEGSDGVLKSPPDSGFIANFASFRHATALNPAAAHQIPSPESPPNYSYPQFSRTSSEKRIAMFIMTGTPQFLAKKLFAAIHGRDVVCAEHHYLEAFALVIVYVAMVRLRYQFPQDSRLAEEFESVFENFCVTGTAYRRDAWGDTLPAFGQRYIQNYGLHVLIANVITVRAISHTGEKPFVCTFPSCEKRFSRSDELTRHSRIHGAHPSQHNDSATTSTAHVSAPASTSKKGALKAAPKTRSQSGSRIALAGLIHGDDEEAHHIRYEDEEEEEPPRLTRDKERSLRIKKKARSRANSGDKLIYVCIIRESPTHAPVPAPHAHAPRPELEPPIQQHRSPTAREGRLEQRFATPAASPTRREPVPDKLRFR</sequence>
<evidence type="ECO:0000256" key="10">
    <source>
        <dbReference type="SAM" id="MobiDB-lite"/>
    </source>
</evidence>
<accession>A0A9P7G2N6</accession>
<keyword evidence="3" id="KW-0677">Repeat</keyword>
<dbReference type="EMBL" id="JABCKV010000424">
    <property type="protein sequence ID" value="KAG5640983.1"/>
    <property type="molecule type" value="Genomic_DNA"/>
</dbReference>
<dbReference type="GO" id="GO:0000433">
    <property type="term" value="P:carbon catabolite repression of transcription from RNA polymerase II promoter by glucose"/>
    <property type="evidence" value="ECO:0007669"/>
    <property type="project" value="TreeGrafter"/>
</dbReference>
<reference evidence="12" key="1">
    <citation type="submission" date="2020-07" db="EMBL/GenBank/DDBJ databases">
        <authorList>
            <person name="Nieuwenhuis M."/>
            <person name="Van De Peppel L.J.J."/>
        </authorList>
    </citation>
    <scope>NUCLEOTIDE SEQUENCE</scope>
    <source>
        <strain evidence="12">AP01</strain>
        <tissue evidence="12">Mycelium</tissue>
    </source>
</reference>
<protein>
    <recommendedName>
        <fullName evidence="11">C2H2-type domain-containing protein</fullName>
    </recommendedName>
</protein>
<feature type="compositionally biased region" description="Basic and acidic residues" evidence="10">
    <location>
        <begin position="820"/>
        <end position="832"/>
    </location>
</feature>
<evidence type="ECO:0000259" key="11">
    <source>
        <dbReference type="PROSITE" id="PS50157"/>
    </source>
</evidence>
<dbReference type="Proteomes" id="UP000775547">
    <property type="component" value="Unassembled WGS sequence"/>
</dbReference>
<evidence type="ECO:0000256" key="5">
    <source>
        <dbReference type="ARBA" id="ARBA00022833"/>
    </source>
</evidence>
<comment type="caution">
    <text evidence="12">The sequence shown here is derived from an EMBL/GenBank/DDBJ whole genome shotgun (WGS) entry which is preliminary data.</text>
</comment>
<dbReference type="InterPro" id="IPR013087">
    <property type="entry name" value="Znf_C2H2_type"/>
</dbReference>
<dbReference type="InterPro" id="IPR040976">
    <property type="entry name" value="Pkinase_fungal"/>
</dbReference>
<dbReference type="GO" id="GO:0008270">
    <property type="term" value="F:zinc ion binding"/>
    <property type="evidence" value="ECO:0007669"/>
    <property type="project" value="UniProtKB-KW"/>
</dbReference>
<evidence type="ECO:0000313" key="12">
    <source>
        <dbReference type="EMBL" id="KAG5640983.1"/>
    </source>
</evidence>
<keyword evidence="2" id="KW-0479">Metal-binding</keyword>
<dbReference type="PROSITE" id="PS50157">
    <property type="entry name" value="ZINC_FINGER_C2H2_2"/>
    <property type="match status" value="1"/>
</dbReference>
<keyword evidence="8" id="KW-0539">Nucleus</keyword>
<feature type="compositionally biased region" description="Polar residues" evidence="10">
    <location>
        <begin position="672"/>
        <end position="693"/>
    </location>
</feature>
<dbReference type="GO" id="GO:0005634">
    <property type="term" value="C:nucleus"/>
    <property type="evidence" value="ECO:0007669"/>
    <property type="project" value="UniProtKB-SubCell"/>
</dbReference>
<dbReference type="PROSITE" id="PS00028">
    <property type="entry name" value="ZINC_FINGER_C2H2_1"/>
    <property type="match status" value="1"/>
</dbReference>
<evidence type="ECO:0000256" key="8">
    <source>
        <dbReference type="ARBA" id="ARBA00023242"/>
    </source>
</evidence>
<dbReference type="PANTHER" id="PTHR47428">
    <property type="entry name" value="REGULATORY PROTEIN MIG1-RELATED"/>
    <property type="match status" value="1"/>
</dbReference>
<keyword evidence="13" id="KW-1185">Reference proteome</keyword>
<dbReference type="InterPro" id="IPR036236">
    <property type="entry name" value="Znf_C2H2_sf"/>
</dbReference>
<feature type="region of interest" description="Disordered" evidence="10">
    <location>
        <begin position="667"/>
        <end position="710"/>
    </location>
</feature>
<evidence type="ECO:0000313" key="13">
    <source>
        <dbReference type="Proteomes" id="UP000775547"/>
    </source>
</evidence>
<feature type="region of interest" description="Disordered" evidence="10">
    <location>
        <begin position="727"/>
        <end position="756"/>
    </location>
</feature>
<name>A0A9P7G2N6_9AGAR</name>
<dbReference type="Gene3D" id="3.30.160.60">
    <property type="entry name" value="Classic Zinc Finger"/>
    <property type="match status" value="1"/>
</dbReference>
<evidence type="ECO:0000256" key="7">
    <source>
        <dbReference type="ARBA" id="ARBA00023163"/>
    </source>
</evidence>
<keyword evidence="6" id="KW-0805">Transcription regulation</keyword>
<dbReference type="OrthoDB" id="654211at2759"/>
<dbReference type="PANTHER" id="PTHR47428:SF2">
    <property type="entry name" value="ZINC FINGER PROTEIN RSV1"/>
    <property type="match status" value="1"/>
</dbReference>
<feature type="compositionally biased region" description="Basic and acidic residues" evidence="10">
    <location>
        <begin position="737"/>
        <end position="748"/>
    </location>
</feature>
<evidence type="ECO:0000256" key="4">
    <source>
        <dbReference type="ARBA" id="ARBA00022771"/>
    </source>
</evidence>
<dbReference type="FunFam" id="3.30.160.60:FF:000018">
    <property type="entry name" value="Krueppel-like factor 15"/>
    <property type="match status" value="1"/>
</dbReference>
<dbReference type="InterPro" id="IPR051007">
    <property type="entry name" value="creA/MIG_C2H2-ZnF"/>
</dbReference>
<organism evidence="12 13">
    <name type="scientific">Asterophora parasitica</name>
    <dbReference type="NCBI Taxonomy" id="117018"/>
    <lineage>
        <taxon>Eukaryota</taxon>
        <taxon>Fungi</taxon>
        <taxon>Dikarya</taxon>
        <taxon>Basidiomycota</taxon>
        <taxon>Agaricomycotina</taxon>
        <taxon>Agaricomycetes</taxon>
        <taxon>Agaricomycetidae</taxon>
        <taxon>Agaricales</taxon>
        <taxon>Tricholomatineae</taxon>
        <taxon>Lyophyllaceae</taxon>
        <taxon>Asterophora</taxon>
    </lineage>
</organism>
<dbReference type="Pfam" id="PF17667">
    <property type="entry name" value="Pkinase_fungal"/>
    <property type="match status" value="1"/>
</dbReference>
<feature type="domain" description="C2H2-type" evidence="11">
    <location>
        <begin position="643"/>
        <end position="672"/>
    </location>
</feature>
<dbReference type="AlphaFoldDB" id="A0A9P7G2N6"/>
<evidence type="ECO:0000256" key="3">
    <source>
        <dbReference type="ARBA" id="ARBA00022737"/>
    </source>
</evidence>
<proteinExistence type="predicted"/>
<dbReference type="GO" id="GO:0000978">
    <property type="term" value="F:RNA polymerase II cis-regulatory region sequence-specific DNA binding"/>
    <property type="evidence" value="ECO:0007669"/>
    <property type="project" value="TreeGrafter"/>
</dbReference>
<keyword evidence="4 9" id="KW-0863">Zinc-finger</keyword>
<dbReference type="GO" id="GO:0005737">
    <property type="term" value="C:cytoplasm"/>
    <property type="evidence" value="ECO:0007669"/>
    <property type="project" value="TreeGrafter"/>
</dbReference>
<keyword evidence="5" id="KW-0862">Zinc</keyword>
<evidence type="ECO:0000256" key="6">
    <source>
        <dbReference type="ARBA" id="ARBA00023015"/>
    </source>
</evidence>
<feature type="region of interest" description="Disordered" evidence="10">
    <location>
        <begin position="777"/>
        <end position="832"/>
    </location>
</feature>
<gene>
    <name evidence="12" type="ORF">DXG03_006457</name>
</gene>
<keyword evidence="7" id="KW-0804">Transcription</keyword>
<reference evidence="12" key="2">
    <citation type="submission" date="2021-10" db="EMBL/GenBank/DDBJ databases">
        <title>Phylogenomics reveals ancestral predisposition of the termite-cultivated fungus Termitomyces towards a domesticated lifestyle.</title>
        <authorList>
            <person name="Auxier B."/>
            <person name="Grum-Grzhimaylo A."/>
            <person name="Cardenas M.E."/>
            <person name="Lodge J.D."/>
            <person name="Laessoe T."/>
            <person name="Pedersen O."/>
            <person name="Smith M.E."/>
            <person name="Kuyper T.W."/>
            <person name="Franco-Molano E.A."/>
            <person name="Baroni T.J."/>
            <person name="Aanen D.K."/>
        </authorList>
    </citation>
    <scope>NUCLEOTIDE SEQUENCE</scope>
    <source>
        <strain evidence="12">AP01</strain>
        <tissue evidence="12">Mycelium</tissue>
    </source>
</reference>
<evidence type="ECO:0000256" key="9">
    <source>
        <dbReference type="PROSITE-ProRule" id="PRU00042"/>
    </source>
</evidence>
<dbReference type="SMART" id="SM00355">
    <property type="entry name" value="ZnF_C2H2"/>
    <property type="match status" value="1"/>
</dbReference>
<dbReference type="SUPFAM" id="SSF57667">
    <property type="entry name" value="beta-beta-alpha zinc fingers"/>
    <property type="match status" value="1"/>
</dbReference>
<evidence type="ECO:0000256" key="1">
    <source>
        <dbReference type="ARBA" id="ARBA00004123"/>
    </source>
</evidence>
<evidence type="ECO:0000256" key="2">
    <source>
        <dbReference type="ARBA" id="ARBA00022723"/>
    </source>
</evidence>